<proteinExistence type="predicted"/>
<sequence length="353" mass="39802">MMKTFIIATDRIIDSVGAHQDTNNTLNQARKKKLIVAALEILSLAQGAKDKKKPHEFKSGASAMAAIEKARNILSIKKADIVLIKGQDFLKTGYGPNERKEFMKFYHENCTPLQGYNELVPHFLQKYKLDEKEYFRIRDALFENYTKTWKKINPANSMPHEKWYQPLTEYFRGVDCANPNVDFSGQLILSTEKAADVLNIPQKARVEILGNSFVKINLKGVASLPKIATYHHLKRAIHIAIAQAKINFKDKFMNEEALLDSYTCYPIVPMALLYRLGLVNSLTEIPDLLNSYEVTVTGGLNLGKAPWSLTSLNALIVMWERLISSNKAKFGLVHGNGLFGNQQGITILKNNCL</sequence>
<dbReference type="OrthoDB" id="6113844at2"/>
<name>A0A2S6EUG0_LEGPN</name>
<comment type="caution">
    <text evidence="1">The sequence shown here is derived from an EMBL/GenBank/DDBJ whole genome shotgun (WGS) entry which is preliminary data.</text>
</comment>
<protein>
    <submittedName>
        <fullName evidence="1">Uncharacterized protein</fullName>
    </submittedName>
</protein>
<dbReference type="Gene3D" id="3.40.47.10">
    <property type="match status" value="1"/>
</dbReference>
<dbReference type="GO" id="GO:0016746">
    <property type="term" value="F:acyltransferase activity"/>
    <property type="evidence" value="ECO:0007669"/>
    <property type="project" value="InterPro"/>
</dbReference>
<organism evidence="1 2">
    <name type="scientific">Legionella pneumophila</name>
    <dbReference type="NCBI Taxonomy" id="446"/>
    <lineage>
        <taxon>Bacteria</taxon>
        <taxon>Pseudomonadati</taxon>
        <taxon>Pseudomonadota</taxon>
        <taxon>Gammaproteobacteria</taxon>
        <taxon>Legionellales</taxon>
        <taxon>Legionellaceae</taxon>
        <taxon>Legionella</taxon>
    </lineage>
</organism>
<evidence type="ECO:0000313" key="1">
    <source>
        <dbReference type="EMBL" id="PPK28818.1"/>
    </source>
</evidence>
<dbReference type="AlphaFoldDB" id="A0A2S6EUG0"/>
<accession>A0A2S6EUG0</accession>
<dbReference type="Proteomes" id="UP000239239">
    <property type="component" value="Unassembled WGS sequence"/>
</dbReference>
<dbReference type="InterPro" id="IPR016039">
    <property type="entry name" value="Thiolase-like"/>
</dbReference>
<reference evidence="1 2" key="1">
    <citation type="submission" date="2018-02" db="EMBL/GenBank/DDBJ databases">
        <title>Draft genome sequences of four Legionella pneumophila clinical strains isolated in Ontario.</title>
        <authorList>
            <person name="Fortuna A."/>
            <person name="Ramnarine R."/>
            <person name="Li A."/>
            <person name="Frantz C."/>
            <person name="Mallo G."/>
        </authorList>
    </citation>
    <scope>NUCLEOTIDE SEQUENCE [LARGE SCALE GENOMIC DNA]</scope>
    <source>
        <strain evidence="1 2">LG61</strain>
    </source>
</reference>
<evidence type="ECO:0000313" key="2">
    <source>
        <dbReference type="Proteomes" id="UP000239239"/>
    </source>
</evidence>
<dbReference type="EMBL" id="PQWY01000021">
    <property type="protein sequence ID" value="PPK28818.1"/>
    <property type="molecule type" value="Genomic_DNA"/>
</dbReference>
<gene>
    <name evidence="1" type="ORF">C3928_15365</name>
</gene>